<dbReference type="RefSeq" id="WP_261295536.1">
    <property type="nucleotide sequence ID" value="NZ_JANQBK010000017.1"/>
</dbReference>
<comment type="caution">
    <text evidence="1">The sequence shown here is derived from an EMBL/GenBank/DDBJ whole genome shotgun (WGS) entry which is preliminary data.</text>
</comment>
<organism evidence="1 2">
    <name type="scientific">Sphingomonas hylomeconis</name>
    <dbReference type="NCBI Taxonomy" id="1395958"/>
    <lineage>
        <taxon>Bacteria</taxon>
        <taxon>Pseudomonadati</taxon>
        <taxon>Pseudomonadota</taxon>
        <taxon>Alphaproteobacteria</taxon>
        <taxon>Sphingomonadales</taxon>
        <taxon>Sphingomonadaceae</taxon>
        <taxon>Sphingomonas</taxon>
    </lineage>
</organism>
<evidence type="ECO:0000313" key="2">
    <source>
        <dbReference type="Proteomes" id="UP001595713"/>
    </source>
</evidence>
<evidence type="ECO:0008006" key="3">
    <source>
        <dbReference type="Google" id="ProtNLM"/>
    </source>
</evidence>
<keyword evidence="2" id="KW-1185">Reference proteome</keyword>
<sequence length="60" mass="6539">MTTPQTESRRFREREAGRASARAWRAKNKPVFDAIYGAEACTLCGKPHSVGASQTNEGNA</sequence>
<evidence type="ECO:0000313" key="1">
    <source>
        <dbReference type="EMBL" id="MFC3579500.1"/>
    </source>
</evidence>
<protein>
    <recommendedName>
        <fullName evidence="3">HNH endonuclease</fullName>
    </recommendedName>
</protein>
<accession>A0ABV7SRJ7</accession>
<name>A0ABV7SRJ7_9SPHN</name>
<reference evidence="2" key="1">
    <citation type="journal article" date="2019" name="Int. J. Syst. Evol. Microbiol.">
        <title>The Global Catalogue of Microorganisms (GCM) 10K type strain sequencing project: providing services to taxonomists for standard genome sequencing and annotation.</title>
        <authorList>
            <consortium name="The Broad Institute Genomics Platform"/>
            <consortium name="The Broad Institute Genome Sequencing Center for Infectious Disease"/>
            <person name="Wu L."/>
            <person name="Ma J."/>
        </authorList>
    </citation>
    <scope>NUCLEOTIDE SEQUENCE [LARGE SCALE GENOMIC DNA]</scope>
    <source>
        <strain evidence="2">KCTC 42739</strain>
    </source>
</reference>
<gene>
    <name evidence="1" type="ORF">ACFONA_04920</name>
</gene>
<proteinExistence type="predicted"/>
<dbReference type="EMBL" id="JBHRXP010000002">
    <property type="protein sequence ID" value="MFC3579500.1"/>
    <property type="molecule type" value="Genomic_DNA"/>
</dbReference>
<dbReference type="Proteomes" id="UP001595713">
    <property type="component" value="Unassembled WGS sequence"/>
</dbReference>